<dbReference type="GO" id="GO:0008843">
    <property type="term" value="F:endochitinase activity"/>
    <property type="evidence" value="ECO:0007669"/>
    <property type="project" value="UniProtKB-EC"/>
</dbReference>
<dbReference type="EC" id="3.2.1.14" evidence="2"/>
<dbReference type="GO" id="GO:0005975">
    <property type="term" value="P:carbohydrate metabolic process"/>
    <property type="evidence" value="ECO:0007669"/>
    <property type="project" value="InterPro"/>
</dbReference>
<dbReference type="PANTHER" id="PTHR11177:SF317">
    <property type="entry name" value="CHITINASE 12-RELATED"/>
    <property type="match status" value="1"/>
</dbReference>
<proteinExistence type="inferred from homology"/>
<gene>
    <name evidence="9" type="ORF">DPV69_06310</name>
</gene>
<dbReference type="Proteomes" id="UP000284120">
    <property type="component" value="Unassembled WGS sequence"/>
</dbReference>
<dbReference type="Gene3D" id="3.20.20.80">
    <property type="entry name" value="Glycosidases"/>
    <property type="match status" value="1"/>
</dbReference>
<dbReference type="SMR" id="A0A3S3Q1L4"/>
<comment type="similarity">
    <text evidence="7">Belongs to the glycosyl hydrolase 18 family.</text>
</comment>
<evidence type="ECO:0000256" key="7">
    <source>
        <dbReference type="RuleBase" id="RU004453"/>
    </source>
</evidence>
<organism evidence="9 10">
    <name type="scientific">Pedobacter chitinilyticus</name>
    <dbReference type="NCBI Taxonomy" id="2233776"/>
    <lineage>
        <taxon>Bacteria</taxon>
        <taxon>Pseudomonadati</taxon>
        <taxon>Bacteroidota</taxon>
        <taxon>Sphingobacteriia</taxon>
        <taxon>Sphingobacteriales</taxon>
        <taxon>Sphingobacteriaceae</taxon>
        <taxon>Pedobacter</taxon>
    </lineage>
</organism>
<evidence type="ECO:0000259" key="8">
    <source>
        <dbReference type="PROSITE" id="PS51910"/>
    </source>
</evidence>
<dbReference type="Gene3D" id="3.10.50.10">
    <property type="match status" value="1"/>
</dbReference>
<dbReference type="InterPro" id="IPR050314">
    <property type="entry name" value="Glycosyl_Hydrlase_18"/>
</dbReference>
<keyword evidence="4" id="KW-0624">Polysaccharide degradation</keyword>
<evidence type="ECO:0000313" key="9">
    <source>
        <dbReference type="EMBL" id="RWU10939.1"/>
    </source>
</evidence>
<evidence type="ECO:0000256" key="5">
    <source>
        <dbReference type="ARBA" id="ARBA00023295"/>
    </source>
</evidence>
<dbReference type="OrthoDB" id="9775889at2"/>
<dbReference type="PROSITE" id="PS51910">
    <property type="entry name" value="GH18_2"/>
    <property type="match status" value="1"/>
</dbReference>
<dbReference type="InterPro" id="IPR011583">
    <property type="entry name" value="Chitinase_II/V-like_cat"/>
</dbReference>
<evidence type="ECO:0000313" key="10">
    <source>
        <dbReference type="Proteomes" id="UP000284120"/>
    </source>
</evidence>
<evidence type="ECO:0000256" key="6">
    <source>
        <dbReference type="RuleBase" id="RU000489"/>
    </source>
</evidence>
<dbReference type="GO" id="GO:0008061">
    <property type="term" value="F:chitin binding"/>
    <property type="evidence" value="ECO:0007669"/>
    <property type="project" value="InterPro"/>
</dbReference>
<evidence type="ECO:0000256" key="2">
    <source>
        <dbReference type="ARBA" id="ARBA00012729"/>
    </source>
</evidence>
<dbReference type="InterPro" id="IPR001223">
    <property type="entry name" value="Glyco_hydro18_cat"/>
</dbReference>
<dbReference type="EMBL" id="SAYW01000001">
    <property type="protein sequence ID" value="RWU10939.1"/>
    <property type="molecule type" value="Genomic_DNA"/>
</dbReference>
<comment type="catalytic activity">
    <reaction evidence="1">
        <text>Random endo-hydrolysis of N-acetyl-beta-D-glucosaminide (1-&gt;4)-beta-linkages in chitin and chitodextrins.</text>
        <dbReference type="EC" id="3.2.1.14"/>
    </reaction>
</comment>
<dbReference type="Pfam" id="PF00704">
    <property type="entry name" value="Glyco_hydro_18"/>
    <property type="match status" value="1"/>
</dbReference>
<evidence type="ECO:0000256" key="3">
    <source>
        <dbReference type="ARBA" id="ARBA00022801"/>
    </source>
</evidence>
<dbReference type="SUPFAM" id="SSF51445">
    <property type="entry name" value="(Trans)glycosidases"/>
    <property type="match status" value="1"/>
</dbReference>
<keyword evidence="5 6" id="KW-0326">Glycosidase</keyword>
<dbReference type="PROSITE" id="PS01095">
    <property type="entry name" value="GH18_1"/>
    <property type="match status" value="1"/>
</dbReference>
<keyword evidence="10" id="KW-1185">Reference proteome</keyword>
<name>A0A3S3Q1L4_9SPHI</name>
<dbReference type="InterPro" id="IPR029070">
    <property type="entry name" value="Chitinase_insertion_sf"/>
</dbReference>
<reference evidence="9 10" key="1">
    <citation type="submission" date="2018-06" db="EMBL/GenBank/DDBJ databases">
        <title>Pedobacter endophyticus sp. nov., an endophytic bacterium isolated from a leaf of Triticum aestivum.</title>
        <authorList>
            <person name="Zhang L."/>
        </authorList>
    </citation>
    <scope>NUCLEOTIDE SEQUENCE [LARGE SCALE GENOMIC DNA]</scope>
    <source>
        <strain evidence="9 10">CM134L-2</strain>
    </source>
</reference>
<keyword evidence="3 6" id="KW-0378">Hydrolase</keyword>
<sequence>MKRIKQLFALIIVVMFLMAAKRNTIAKAKPVVIGYVTGYSGLINPDQINAQKLTHINYAFVNVKNNQAYLDNAKRDSTNFVRLNSLKLKNPNLQILISIGGWSWSENFSDAVLTDSLRKGFAKSSVDIIRKHQLDGVDIDWEYPGMPGEAGNVYRPEDKQNFTLMFMELRKELDILEKETGNKKLLTTATGGFASFLNNTEMGEAAKYLDYVNLMTYDYYASKQAKHHTNLFDSKAYPSDNSADKAIKAYIAAGVPASKIVMGIAFYGRNLQLVANANKGIGDTILSSANSYGKGYTFLKDSLLNKKGFVAYQDDDAKAPYLFNPQTKAFISYDDEWSVDHKCQYVLQHKLGGVMFWEYSSDKKEYLLNQITKSFK</sequence>
<dbReference type="PANTHER" id="PTHR11177">
    <property type="entry name" value="CHITINASE"/>
    <property type="match status" value="1"/>
</dbReference>
<dbReference type="AlphaFoldDB" id="A0A3S3Q1L4"/>
<feature type="domain" description="GH18" evidence="8">
    <location>
        <begin position="30"/>
        <end position="376"/>
    </location>
</feature>
<dbReference type="SUPFAM" id="SSF54556">
    <property type="entry name" value="Chitinase insertion domain"/>
    <property type="match status" value="1"/>
</dbReference>
<keyword evidence="4" id="KW-0119">Carbohydrate metabolism</keyword>
<dbReference type="InterPro" id="IPR017853">
    <property type="entry name" value="GH"/>
</dbReference>
<dbReference type="GO" id="GO:0006032">
    <property type="term" value="P:chitin catabolic process"/>
    <property type="evidence" value="ECO:0007669"/>
    <property type="project" value="UniProtKB-KW"/>
</dbReference>
<evidence type="ECO:0000256" key="1">
    <source>
        <dbReference type="ARBA" id="ARBA00000822"/>
    </source>
</evidence>
<accession>A0A3S3Q1L4</accession>
<dbReference type="RefSeq" id="WP_113646423.1">
    <property type="nucleotide sequence ID" value="NZ_QMHN01000001.1"/>
</dbReference>
<comment type="caution">
    <text evidence="9">The sequence shown here is derived from an EMBL/GenBank/DDBJ whole genome shotgun (WGS) entry which is preliminary data.</text>
</comment>
<dbReference type="InterPro" id="IPR001579">
    <property type="entry name" value="Glyco_hydro_18_chit_AS"/>
</dbReference>
<keyword evidence="4" id="KW-0146">Chitin degradation</keyword>
<dbReference type="CDD" id="cd06548">
    <property type="entry name" value="GH18_chitinase"/>
    <property type="match status" value="1"/>
</dbReference>
<evidence type="ECO:0000256" key="4">
    <source>
        <dbReference type="ARBA" id="ARBA00023024"/>
    </source>
</evidence>
<dbReference type="SMART" id="SM00636">
    <property type="entry name" value="Glyco_18"/>
    <property type="match status" value="1"/>
</dbReference>
<protein>
    <recommendedName>
        <fullName evidence="2">chitinase</fullName>
        <ecNumber evidence="2">3.2.1.14</ecNumber>
    </recommendedName>
</protein>